<dbReference type="InterPro" id="IPR018484">
    <property type="entry name" value="FGGY_N"/>
</dbReference>
<gene>
    <name evidence="7" type="ORF">DOE59_00765</name>
</gene>
<dbReference type="InterPro" id="IPR018483">
    <property type="entry name" value="Carb_kinase_FGGY_CS"/>
</dbReference>
<dbReference type="PIRSF" id="PIRSF000538">
    <property type="entry name" value="GlpK"/>
    <property type="match status" value="1"/>
</dbReference>
<dbReference type="Pfam" id="PF00370">
    <property type="entry name" value="FGGY_N"/>
    <property type="match status" value="1"/>
</dbReference>
<accession>A0A7U6BCQ2</accession>
<feature type="domain" description="Carbohydrate kinase FGGY C-terminal" evidence="6">
    <location>
        <begin position="262"/>
        <end position="443"/>
    </location>
</feature>
<dbReference type="Pfam" id="PF02782">
    <property type="entry name" value="FGGY_C"/>
    <property type="match status" value="1"/>
</dbReference>
<evidence type="ECO:0000313" key="8">
    <source>
        <dbReference type="Proteomes" id="UP000252003"/>
    </source>
</evidence>
<evidence type="ECO:0000256" key="4">
    <source>
        <dbReference type="RuleBase" id="RU003733"/>
    </source>
</evidence>
<dbReference type="GO" id="GO:0016773">
    <property type="term" value="F:phosphotransferase activity, alcohol group as acceptor"/>
    <property type="evidence" value="ECO:0007669"/>
    <property type="project" value="InterPro"/>
</dbReference>
<feature type="domain" description="Carbohydrate kinase FGGY N-terminal" evidence="5">
    <location>
        <begin position="8"/>
        <end position="253"/>
    </location>
</feature>
<dbReference type="PANTHER" id="PTHR43095:SF3">
    <property type="entry name" value="L-XYLULOSE_3-KETO-L-GULONATE KINASE"/>
    <property type="match status" value="1"/>
</dbReference>
<evidence type="ECO:0000256" key="2">
    <source>
        <dbReference type="ARBA" id="ARBA00022679"/>
    </source>
</evidence>
<dbReference type="GO" id="GO:0016301">
    <property type="term" value="F:kinase activity"/>
    <property type="evidence" value="ECO:0007669"/>
    <property type="project" value="UniProtKB-KW"/>
</dbReference>
<protein>
    <submittedName>
        <fullName evidence="7">Carbohydrate kinase</fullName>
    </submittedName>
</protein>
<dbReference type="PANTHER" id="PTHR43095">
    <property type="entry name" value="SUGAR KINASE"/>
    <property type="match status" value="1"/>
</dbReference>
<dbReference type="SUPFAM" id="SSF53067">
    <property type="entry name" value="Actin-like ATPase domain"/>
    <property type="match status" value="2"/>
</dbReference>
<dbReference type="InterPro" id="IPR043129">
    <property type="entry name" value="ATPase_NBD"/>
</dbReference>
<sequence length="500" mass="55562">MSRKETFWLGIDCGGTYLKAGLYDTEGHEHGIHRQSLQTLSPFPGYAERDMHQLWQQCVATIAGLLKQTGVSGGQIKGIGISAQGKGLFLLDKQNRPLGNAILSSDRRALNIVERWQQDGIPQKLYPVTRQTLWTGHPASLLRWIKEHEPQRYAHIGCVMMAHDYLRWRLTDVKGCEESNISESNLYNMTTGRYDSRLTQWLGISEIDHALPPVVGSAETGGKISEEAAAITGLAAGTPVVGGLFDVVSTALCAGIDDEFTLNAVMGTWAVTSGIARGLREHEAHPYVYGRYVNDGQYIVHEASPTSSGNLEWFTAQWGDLSFDEINRAVASLPKAGSDLFFLPFLYGSNAGLEMTSGFYGMQALHTRAHLLQALYEGVVFSHMTHLNRMRERFTEVRTLRVTGGPAHSDVWMQMLADVSGLRIELPQVEETGCFGAALAARVGTGVYRSFSEAQRALEHPIRTLLPDMTAHARYQRKYHHYQHLIEALQGYHARIKEHA</sequence>
<keyword evidence="2 4" id="KW-0808">Transferase</keyword>
<dbReference type="GO" id="GO:0005975">
    <property type="term" value="P:carbohydrate metabolic process"/>
    <property type="evidence" value="ECO:0007669"/>
    <property type="project" value="InterPro"/>
</dbReference>
<dbReference type="Proteomes" id="UP000252003">
    <property type="component" value="Chromosome"/>
</dbReference>
<keyword evidence="3 4" id="KW-0418">Kinase</keyword>
<dbReference type="EMBL" id="CP029989">
    <property type="protein sequence ID" value="AXC70275.1"/>
    <property type="molecule type" value="Genomic_DNA"/>
</dbReference>
<dbReference type="InterPro" id="IPR018485">
    <property type="entry name" value="FGGY_C"/>
</dbReference>
<evidence type="ECO:0000256" key="1">
    <source>
        <dbReference type="ARBA" id="ARBA00009156"/>
    </source>
</evidence>
<dbReference type="PROSITE" id="PS00445">
    <property type="entry name" value="FGGY_KINASES_2"/>
    <property type="match status" value="1"/>
</dbReference>
<name>A0A7U6BCQ2_SALDZ</name>
<proteinExistence type="inferred from homology"/>
<reference evidence="7 8" key="1">
    <citation type="submission" date="2018-06" db="EMBL/GenBank/DDBJ databases">
        <title>Salmonella Enterica genomes from various sources.</title>
        <authorList>
            <person name="Nash J.H.E."/>
            <person name="Robertson J."/>
            <person name="Bessonov K."/>
        </authorList>
    </citation>
    <scope>NUCLEOTIDE SEQUENCE [LARGE SCALE GENOMIC DNA]</scope>
    <source>
        <strain evidence="7 8">SA20121591</strain>
    </source>
</reference>
<evidence type="ECO:0000256" key="3">
    <source>
        <dbReference type="ARBA" id="ARBA00022777"/>
    </source>
</evidence>
<dbReference type="Gene3D" id="3.30.420.40">
    <property type="match status" value="2"/>
</dbReference>
<organism evidence="7 8">
    <name type="scientific">Salmonella enterica subsp. diarizonae serovar 48:i:z</name>
    <dbReference type="NCBI Taxonomy" id="1192842"/>
    <lineage>
        <taxon>Bacteria</taxon>
        <taxon>Pseudomonadati</taxon>
        <taxon>Pseudomonadota</taxon>
        <taxon>Gammaproteobacteria</taxon>
        <taxon>Enterobacterales</taxon>
        <taxon>Enterobacteriaceae</taxon>
        <taxon>Salmonella</taxon>
    </lineage>
</organism>
<dbReference type="InterPro" id="IPR000577">
    <property type="entry name" value="Carb_kinase_FGGY"/>
</dbReference>
<comment type="similarity">
    <text evidence="1 4">Belongs to the FGGY kinase family.</text>
</comment>
<dbReference type="AlphaFoldDB" id="A0A7U6BCQ2"/>
<evidence type="ECO:0000259" key="6">
    <source>
        <dbReference type="Pfam" id="PF02782"/>
    </source>
</evidence>
<evidence type="ECO:0000259" key="5">
    <source>
        <dbReference type="Pfam" id="PF00370"/>
    </source>
</evidence>
<dbReference type="RefSeq" id="WP_154714159.1">
    <property type="nucleotide sequence ID" value="NZ_CP029989.1"/>
</dbReference>
<dbReference type="CDD" id="cd07802">
    <property type="entry name" value="ASKHA_NBD_FGGY_EcLyxK-like"/>
    <property type="match status" value="1"/>
</dbReference>
<evidence type="ECO:0000313" key="7">
    <source>
        <dbReference type="EMBL" id="AXC70275.1"/>
    </source>
</evidence>
<dbReference type="InterPro" id="IPR050406">
    <property type="entry name" value="FGGY_Carb_Kinase"/>
</dbReference>